<evidence type="ECO:0000256" key="1">
    <source>
        <dbReference type="ARBA" id="ARBA00023063"/>
    </source>
</evidence>
<dbReference type="Gene3D" id="1.10.3480.10">
    <property type="entry name" value="TorD-like"/>
    <property type="match status" value="1"/>
</dbReference>
<dbReference type="InterPro" id="IPR003765">
    <property type="entry name" value="NO3_reductase_chaperone_NarJ"/>
</dbReference>
<evidence type="ECO:0000313" key="3">
    <source>
        <dbReference type="Proteomes" id="UP000234462"/>
    </source>
</evidence>
<dbReference type="SUPFAM" id="SSF89155">
    <property type="entry name" value="TorD-like"/>
    <property type="match status" value="1"/>
</dbReference>
<dbReference type="PANTHER" id="PTHR43680">
    <property type="entry name" value="NITRATE REDUCTASE MOLYBDENUM COFACTOR ASSEMBLY CHAPERONE"/>
    <property type="match status" value="1"/>
</dbReference>
<dbReference type="GO" id="GO:0016530">
    <property type="term" value="F:metallochaperone activity"/>
    <property type="evidence" value="ECO:0007669"/>
    <property type="project" value="TreeGrafter"/>
</dbReference>
<name>A0A2H1L2H4_9MICO</name>
<organism evidence="2 3">
    <name type="scientific">Brevibacterium jeotgali</name>
    <dbReference type="NCBI Taxonomy" id="1262550"/>
    <lineage>
        <taxon>Bacteria</taxon>
        <taxon>Bacillati</taxon>
        <taxon>Actinomycetota</taxon>
        <taxon>Actinomycetes</taxon>
        <taxon>Micrococcales</taxon>
        <taxon>Brevibacteriaceae</taxon>
        <taxon>Brevibacterium</taxon>
    </lineage>
</organism>
<dbReference type="NCBIfam" id="TIGR00684">
    <property type="entry name" value="narJ"/>
    <property type="match status" value="1"/>
</dbReference>
<dbReference type="GO" id="GO:0051082">
    <property type="term" value="F:unfolded protein binding"/>
    <property type="evidence" value="ECO:0007669"/>
    <property type="project" value="InterPro"/>
</dbReference>
<dbReference type="EMBL" id="FXZM01000001">
    <property type="protein sequence ID" value="SMY10603.1"/>
    <property type="molecule type" value="Genomic_DNA"/>
</dbReference>
<evidence type="ECO:0000313" key="2">
    <source>
        <dbReference type="EMBL" id="SMY10603.1"/>
    </source>
</evidence>
<keyword evidence="1" id="KW-0534">Nitrate assimilation</keyword>
<protein>
    <submittedName>
        <fullName evidence="2">Respiratory nitrate reductase chaperone NarJ</fullName>
    </submittedName>
</protein>
<gene>
    <name evidence="2" type="ORF">BJEO58_00173</name>
</gene>
<proteinExistence type="predicted"/>
<dbReference type="InterPro" id="IPR020945">
    <property type="entry name" value="DMSO/NO3_reduct_chaperone"/>
</dbReference>
<dbReference type="OrthoDB" id="4307003at2"/>
<dbReference type="GO" id="GO:0042128">
    <property type="term" value="P:nitrate assimilation"/>
    <property type="evidence" value="ECO:0007669"/>
    <property type="project" value="UniProtKB-KW"/>
</dbReference>
<dbReference type="GO" id="GO:0051131">
    <property type="term" value="P:chaperone-mediated protein complex assembly"/>
    <property type="evidence" value="ECO:0007669"/>
    <property type="project" value="InterPro"/>
</dbReference>
<dbReference type="PANTHER" id="PTHR43680:SF2">
    <property type="entry name" value="NITRATE REDUCTASE MOLYBDENUM COFACTOR ASSEMBLY CHAPERONE NARJ"/>
    <property type="match status" value="1"/>
</dbReference>
<keyword evidence="3" id="KW-1185">Reference proteome</keyword>
<dbReference type="Pfam" id="PF02613">
    <property type="entry name" value="Nitrate_red_del"/>
    <property type="match status" value="1"/>
</dbReference>
<dbReference type="Proteomes" id="UP000234462">
    <property type="component" value="Unassembled WGS sequence"/>
</dbReference>
<dbReference type="InterPro" id="IPR036411">
    <property type="entry name" value="TorD-like_sf"/>
</dbReference>
<accession>A0A2H1L2H4</accession>
<dbReference type="AlphaFoldDB" id="A0A2H1L2H4"/>
<sequence>MFVPLAFLKKWKERARAAADGQLETAVPLTDDQVRATWLTASWLVGYPDDAVVERLDLIEQLAGTLPAGVSADLLDAARSVRETDPETIRAEYVETFDTRRRGCLYLTYFTNGDTRKRGMALLDIKQTYREAGLEVSDDELPDHLAYVLEFGAAHDLHRGVSILLSNRAGLELLRIHLDETGSSWAGVLRAVCATLPALDGDDIRAVDRLIAEGVQEEFVGLTGYGYEDGSADMPPADMSPYAIDPAGPPASSFTDPAPGGTTFIPLSDVKGLQR</sequence>
<reference evidence="3" key="1">
    <citation type="submission" date="2017-03" db="EMBL/GenBank/DDBJ databases">
        <authorList>
            <person name="Monnet C."/>
        </authorList>
    </citation>
    <scope>NUCLEOTIDE SEQUENCE [LARGE SCALE GENOMIC DNA]</scope>
    <source>
        <strain evidence="3">SJ5-8</strain>
    </source>
</reference>
<dbReference type="RefSeq" id="WP_101586899.1">
    <property type="nucleotide sequence ID" value="NZ_FXZM01000001.1"/>
</dbReference>